<organism evidence="1">
    <name type="scientific">candidate division WOR-3 bacterium</name>
    <dbReference type="NCBI Taxonomy" id="2052148"/>
    <lineage>
        <taxon>Bacteria</taxon>
        <taxon>Bacteria division WOR-3</taxon>
    </lineage>
</organism>
<protein>
    <submittedName>
        <fullName evidence="1">Uncharacterized protein</fullName>
    </submittedName>
</protein>
<proteinExistence type="predicted"/>
<sequence>MAWRELEEQIIHDRVVAALKKTMFNFPNDKYPNLKTHTNHPIKTHAVSDHMGGQFYPDLVVLDSRTEKVISVIEVETINTINEAEAKQWLKFASLGEKFYLFFPRGLASKVKEFCQNISNAHCYEYWKEDNTYRVEHIKF</sequence>
<dbReference type="EMBL" id="DTLI01000166">
    <property type="protein sequence ID" value="HHS52592.1"/>
    <property type="molecule type" value="Genomic_DNA"/>
</dbReference>
<name>A0A7C6A9R1_UNCW3</name>
<evidence type="ECO:0000313" key="1">
    <source>
        <dbReference type="EMBL" id="HHS52592.1"/>
    </source>
</evidence>
<comment type="caution">
    <text evidence="1">The sequence shown here is derived from an EMBL/GenBank/DDBJ whole genome shotgun (WGS) entry which is preliminary data.</text>
</comment>
<accession>A0A7C6A9R1</accession>
<reference evidence="1" key="1">
    <citation type="journal article" date="2020" name="mSystems">
        <title>Genome- and Community-Level Interaction Insights into Carbon Utilization and Element Cycling Functions of Hydrothermarchaeota in Hydrothermal Sediment.</title>
        <authorList>
            <person name="Zhou Z."/>
            <person name="Liu Y."/>
            <person name="Xu W."/>
            <person name="Pan J."/>
            <person name="Luo Z.H."/>
            <person name="Li M."/>
        </authorList>
    </citation>
    <scope>NUCLEOTIDE SEQUENCE [LARGE SCALE GENOMIC DNA]</scope>
    <source>
        <strain evidence="1">SpSt-876</strain>
    </source>
</reference>
<gene>
    <name evidence="1" type="ORF">ENW73_06985</name>
</gene>
<dbReference type="AlphaFoldDB" id="A0A7C6A9R1"/>